<evidence type="ECO:0000256" key="9">
    <source>
        <dbReference type="ARBA" id="ARBA00023136"/>
    </source>
</evidence>
<keyword evidence="4" id="KW-0808">Transferase</keyword>
<evidence type="ECO:0000313" key="10">
    <source>
        <dbReference type="EnsemblMetazoa" id="RPRC005220-PA"/>
    </source>
</evidence>
<evidence type="ECO:0000256" key="2">
    <source>
        <dbReference type="ARBA" id="ARBA00008661"/>
    </source>
</evidence>
<dbReference type="GO" id="GO:0016758">
    <property type="term" value="F:hexosyltransferase activity"/>
    <property type="evidence" value="ECO:0007669"/>
    <property type="project" value="InterPro"/>
</dbReference>
<dbReference type="GO" id="GO:0000139">
    <property type="term" value="C:Golgi membrane"/>
    <property type="evidence" value="ECO:0007669"/>
    <property type="project" value="UniProtKB-SubCell"/>
</dbReference>
<evidence type="ECO:0000256" key="8">
    <source>
        <dbReference type="ARBA" id="ARBA00023034"/>
    </source>
</evidence>
<evidence type="ECO:0000256" key="1">
    <source>
        <dbReference type="ARBA" id="ARBA00004323"/>
    </source>
</evidence>
<reference evidence="10" key="1">
    <citation type="submission" date="2015-05" db="UniProtKB">
        <authorList>
            <consortium name="EnsemblMetazoa"/>
        </authorList>
    </citation>
    <scope>IDENTIFICATION</scope>
</reference>
<dbReference type="InParanoid" id="T1HME6"/>
<dbReference type="Pfam" id="PF01762">
    <property type="entry name" value="Galactosyl_T"/>
    <property type="match status" value="1"/>
</dbReference>
<proteinExistence type="inferred from homology"/>
<dbReference type="HOGENOM" id="CLU_1837572_0_0_1"/>
<keyword evidence="11" id="KW-1185">Reference proteome</keyword>
<dbReference type="AlphaFoldDB" id="T1HME6"/>
<dbReference type="VEuPathDB" id="VectorBase:RPRC005220"/>
<dbReference type="EMBL" id="ACPB03009065">
    <property type="status" value="NOT_ANNOTATED_CDS"/>
    <property type="molecule type" value="Genomic_DNA"/>
</dbReference>
<keyword evidence="3" id="KW-0328">Glycosyltransferase</keyword>
<evidence type="ECO:0000256" key="5">
    <source>
        <dbReference type="ARBA" id="ARBA00022692"/>
    </source>
</evidence>
<dbReference type="STRING" id="13249.T1HME6"/>
<keyword evidence="5" id="KW-0812">Transmembrane</keyword>
<comment type="similarity">
    <text evidence="2">Belongs to the glycosyltransferase 31 family.</text>
</comment>
<evidence type="ECO:0000313" key="11">
    <source>
        <dbReference type="Proteomes" id="UP000015103"/>
    </source>
</evidence>
<evidence type="ECO:0000256" key="4">
    <source>
        <dbReference type="ARBA" id="ARBA00022679"/>
    </source>
</evidence>
<keyword evidence="9" id="KW-0472">Membrane</keyword>
<keyword evidence="7" id="KW-1133">Transmembrane helix</keyword>
<organism evidence="10 11">
    <name type="scientific">Rhodnius prolixus</name>
    <name type="common">Triatomid bug</name>
    <dbReference type="NCBI Taxonomy" id="13249"/>
    <lineage>
        <taxon>Eukaryota</taxon>
        <taxon>Metazoa</taxon>
        <taxon>Ecdysozoa</taxon>
        <taxon>Arthropoda</taxon>
        <taxon>Hexapoda</taxon>
        <taxon>Insecta</taxon>
        <taxon>Pterygota</taxon>
        <taxon>Neoptera</taxon>
        <taxon>Paraneoptera</taxon>
        <taxon>Hemiptera</taxon>
        <taxon>Heteroptera</taxon>
        <taxon>Panheteroptera</taxon>
        <taxon>Cimicomorpha</taxon>
        <taxon>Reduviidae</taxon>
        <taxon>Triatominae</taxon>
        <taxon>Rhodnius</taxon>
    </lineage>
</organism>
<dbReference type="eggNOG" id="KOG2287">
    <property type="taxonomic scope" value="Eukaryota"/>
</dbReference>
<dbReference type="Proteomes" id="UP000015103">
    <property type="component" value="Unassembled WGS sequence"/>
</dbReference>
<evidence type="ECO:0000256" key="7">
    <source>
        <dbReference type="ARBA" id="ARBA00022989"/>
    </source>
</evidence>
<dbReference type="EnsemblMetazoa" id="RPRC005220-RA">
    <property type="protein sequence ID" value="RPRC005220-PA"/>
    <property type="gene ID" value="RPRC005220"/>
</dbReference>
<keyword evidence="6" id="KW-0735">Signal-anchor</keyword>
<name>T1HME6_RHOPR</name>
<evidence type="ECO:0000256" key="3">
    <source>
        <dbReference type="ARBA" id="ARBA00022676"/>
    </source>
</evidence>
<comment type="subcellular location">
    <subcellularLocation>
        <location evidence="1">Golgi apparatus membrane</location>
        <topology evidence="1">Single-pass type II membrane protein</topology>
    </subcellularLocation>
</comment>
<protein>
    <submittedName>
        <fullName evidence="10">Hexosyltransferase</fullName>
    </submittedName>
</protein>
<sequence length="140" mass="16602">MVDYKNDDAATRSKWRVSPVEYPERWYPDYCAGWVILYTPDVAFTLYRAAQQTPYFWIDDVHITGNLVTHTNFTHTNLGELSEIENKKIEEVIDKGGRVEFLFSLLTNKYYQELWDLVVKSEYYNSFQSFVTHLYPAHKV</sequence>
<accession>T1HME6</accession>
<keyword evidence="8" id="KW-0333">Golgi apparatus</keyword>
<dbReference type="InterPro" id="IPR002659">
    <property type="entry name" value="Glyco_trans_31"/>
</dbReference>
<evidence type="ECO:0000256" key="6">
    <source>
        <dbReference type="ARBA" id="ARBA00022968"/>
    </source>
</evidence>